<dbReference type="GO" id="GO:0016757">
    <property type="term" value="F:glycosyltransferase activity"/>
    <property type="evidence" value="ECO:0007669"/>
    <property type="project" value="UniProtKB-KW"/>
</dbReference>
<dbReference type="PANTHER" id="PTHR13778">
    <property type="entry name" value="GLYCOSYLTRANSFERASE 8 DOMAIN-CONTAINING PROTEIN"/>
    <property type="match status" value="1"/>
</dbReference>
<evidence type="ECO:0000313" key="4">
    <source>
        <dbReference type="EMBL" id="PPQ31596.1"/>
    </source>
</evidence>
<evidence type="ECO:0000256" key="3">
    <source>
        <dbReference type="ARBA" id="ARBA00022723"/>
    </source>
</evidence>
<comment type="caution">
    <text evidence="4">The sequence shown here is derived from an EMBL/GenBank/DDBJ whole genome shotgun (WGS) entry which is preliminary data.</text>
</comment>
<sequence>MDQDSKRKFAFFVCHHKPGPIFRDDIFTPIQVGAALSETHLPQCARDDTGDNISAKNPSYCELTALYWMWKNVEADYYGLFQYRRFLNFRRIGALTSTFSSFNDVSPETIARFGWSRPQIEALLTTCDIVTSPRWDVHPVGLEKLTMTNYDFFAKEHNIRDLDTVIAVIKNKYPEIYPFVLRYLYSERCTFANMFVMRADYFKRYAQWLFDVLFDAEKDIDVSGYDGYQKRVFGFLSERLCGAYVDYLVATAGARVAEASVAFGVFAKPVTDGQEALRNIEAQAAEARAFLVPERVHVTFAIDDTYAPHCGAAIASLLGNIHDRQQLTIHILHDATLSQLSRSLLASLMPRAETQIDFIEIPAGDFDFFPNNRAYISRATYYRLVLHKVLPPEVKKTIYIDADVILADNICKIWVDLDDNLAAACPDEGGVMQTRRLGLPLSHSYFNAGVCVFNLEKLRGCDADSLYLESYARNKNLISLQDQDILNIAFHDRIKLLPLRWNANARLYDWNELEYKYSEAEAHEAALHPGLIHYTDSSKPWHPRCEHPLAALYWRWRNETPWARTRAQELKFELDAWYWRQREAAHAFERRMRPHIKALTRKFKKKS</sequence>
<keyword evidence="1" id="KW-0328">Glycosyltransferase</keyword>
<dbReference type="Pfam" id="PF01501">
    <property type="entry name" value="Glyco_transf_8"/>
    <property type="match status" value="1"/>
</dbReference>
<dbReference type="Proteomes" id="UP000239089">
    <property type="component" value="Unassembled WGS sequence"/>
</dbReference>
<evidence type="ECO:0000256" key="2">
    <source>
        <dbReference type="ARBA" id="ARBA00022679"/>
    </source>
</evidence>
<dbReference type="Pfam" id="PF14393">
    <property type="entry name" value="DUF4422"/>
    <property type="match status" value="1"/>
</dbReference>
<dbReference type="OrthoDB" id="5672604at2"/>
<evidence type="ECO:0000313" key="5">
    <source>
        <dbReference type="Proteomes" id="UP000239089"/>
    </source>
</evidence>
<dbReference type="InterPro" id="IPR029044">
    <property type="entry name" value="Nucleotide-diphossugar_trans"/>
</dbReference>
<dbReference type="InterPro" id="IPR025536">
    <property type="entry name" value="DUF4422"/>
</dbReference>
<dbReference type="AlphaFoldDB" id="A0A2S6NAG1"/>
<accession>A0A2S6NAG1</accession>
<dbReference type="CDD" id="cd04194">
    <property type="entry name" value="GT8_A4GalT_like"/>
    <property type="match status" value="1"/>
</dbReference>
<keyword evidence="5" id="KW-1185">Reference proteome</keyword>
<gene>
    <name evidence="4" type="ORF">CCR94_08580</name>
</gene>
<protein>
    <submittedName>
        <fullName evidence="4">Uncharacterized protein</fullName>
    </submittedName>
</protein>
<dbReference type="InterPro" id="IPR002495">
    <property type="entry name" value="Glyco_trans_8"/>
</dbReference>
<name>A0A2S6NAG1_9HYPH</name>
<dbReference type="InterPro" id="IPR050748">
    <property type="entry name" value="Glycosyltrans_8_dom-fam"/>
</dbReference>
<dbReference type="RefSeq" id="WP_104507463.1">
    <property type="nucleotide sequence ID" value="NZ_JACIGC010000015.1"/>
</dbReference>
<organism evidence="4 5">
    <name type="scientific">Rhodoblastus sphagnicola</name>
    <dbReference type="NCBI Taxonomy" id="333368"/>
    <lineage>
        <taxon>Bacteria</taxon>
        <taxon>Pseudomonadati</taxon>
        <taxon>Pseudomonadota</taxon>
        <taxon>Alphaproteobacteria</taxon>
        <taxon>Hyphomicrobiales</taxon>
        <taxon>Rhodoblastaceae</taxon>
        <taxon>Rhodoblastus</taxon>
    </lineage>
</organism>
<dbReference type="PANTHER" id="PTHR13778:SF47">
    <property type="entry name" value="LIPOPOLYSACCHARIDE 1,3-GALACTOSYLTRANSFERASE"/>
    <property type="match status" value="1"/>
</dbReference>
<reference evidence="4 5" key="1">
    <citation type="journal article" date="2018" name="Arch. Microbiol.">
        <title>New insights into the metabolic potential of the phototrophic purple bacterium Rhodopila globiformis DSM 161(T) from its draft genome sequence and evidence for a vanadium-dependent nitrogenase.</title>
        <authorList>
            <person name="Imhoff J.F."/>
            <person name="Rahn T."/>
            <person name="Kunzel S."/>
            <person name="Neulinger S.C."/>
        </authorList>
    </citation>
    <scope>NUCLEOTIDE SEQUENCE [LARGE SCALE GENOMIC DNA]</scope>
    <source>
        <strain evidence="4 5">DSM 16996</strain>
    </source>
</reference>
<proteinExistence type="predicted"/>
<dbReference type="Gene3D" id="3.90.550.10">
    <property type="entry name" value="Spore Coat Polysaccharide Biosynthesis Protein SpsA, Chain A"/>
    <property type="match status" value="1"/>
</dbReference>
<keyword evidence="2" id="KW-0808">Transferase</keyword>
<keyword evidence="3" id="KW-0479">Metal-binding</keyword>
<dbReference type="GO" id="GO:0046872">
    <property type="term" value="F:metal ion binding"/>
    <property type="evidence" value="ECO:0007669"/>
    <property type="project" value="UniProtKB-KW"/>
</dbReference>
<dbReference type="SUPFAM" id="SSF53448">
    <property type="entry name" value="Nucleotide-diphospho-sugar transferases"/>
    <property type="match status" value="1"/>
</dbReference>
<dbReference type="EMBL" id="NHSJ01000055">
    <property type="protein sequence ID" value="PPQ31596.1"/>
    <property type="molecule type" value="Genomic_DNA"/>
</dbReference>
<evidence type="ECO:0000256" key="1">
    <source>
        <dbReference type="ARBA" id="ARBA00022676"/>
    </source>
</evidence>